<proteinExistence type="predicted"/>
<feature type="region of interest" description="Disordered" evidence="1">
    <location>
        <begin position="72"/>
        <end position="102"/>
    </location>
</feature>
<feature type="domain" description="Protein kinase" evidence="2">
    <location>
        <begin position="1"/>
        <end position="102"/>
    </location>
</feature>
<evidence type="ECO:0000313" key="3">
    <source>
        <dbReference type="EMBL" id="EFX80679.1"/>
    </source>
</evidence>
<dbReference type="PROSITE" id="PS50011">
    <property type="entry name" value="PROTEIN_KINASE_DOM"/>
    <property type="match status" value="1"/>
</dbReference>
<dbReference type="InParanoid" id="E9GIL4"/>
<protein>
    <recommendedName>
        <fullName evidence="2">Protein kinase domain-containing protein</fullName>
    </recommendedName>
</protein>
<dbReference type="PhylomeDB" id="E9GIL4"/>
<keyword evidence="4" id="KW-1185">Reference proteome</keyword>
<dbReference type="OrthoDB" id="4062651at2759"/>
<dbReference type="InterPro" id="IPR000719">
    <property type="entry name" value="Prot_kinase_dom"/>
</dbReference>
<gene>
    <name evidence="3" type="ORF">DAPPUDRAFT_318372</name>
</gene>
<dbReference type="Proteomes" id="UP000000305">
    <property type="component" value="Unassembled WGS sequence"/>
</dbReference>
<feature type="compositionally biased region" description="Basic and acidic residues" evidence="1">
    <location>
        <begin position="79"/>
        <end position="96"/>
    </location>
</feature>
<dbReference type="GO" id="GO:0005524">
    <property type="term" value="F:ATP binding"/>
    <property type="evidence" value="ECO:0007669"/>
    <property type="project" value="InterPro"/>
</dbReference>
<dbReference type="Gene3D" id="1.10.510.10">
    <property type="entry name" value="Transferase(Phosphotransferase) domain 1"/>
    <property type="match status" value="1"/>
</dbReference>
<evidence type="ECO:0000313" key="4">
    <source>
        <dbReference type="Proteomes" id="UP000000305"/>
    </source>
</evidence>
<dbReference type="STRING" id="6669.E9GIL4"/>
<dbReference type="AlphaFoldDB" id="E9GIL4"/>
<evidence type="ECO:0000259" key="2">
    <source>
        <dbReference type="PROSITE" id="PS50011"/>
    </source>
</evidence>
<accession>E9GIL4</accession>
<dbReference type="GO" id="GO:0004672">
    <property type="term" value="F:protein kinase activity"/>
    <property type="evidence" value="ECO:0007669"/>
    <property type="project" value="InterPro"/>
</dbReference>
<reference evidence="3 4" key="1">
    <citation type="journal article" date="2011" name="Science">
        <title>The ecoresponsive genome of Daphnia pulex.</title>
        <authorList>
            <person name="Colbourne J.K."/>
            <person name="Pfrender M.E."/>
            <person name="Gilbert D."/>
            <person name="Thomas W.K."/>
            <person name="Tucker A."/>
            <person name="Oakley T.H."/>
            <person name="Tokishita S."/>
            <person name="Aerts A."/>
            <person name="Arnold G.J."/>
            <person name="Basu M.K."/>
            <person name="Bauer D.J."/>
            <person name="Caceres C.E."/>
            <person name="Carmel L."/>
            <person name="Casola C."/>
            <person name="Choi J.H."/>
            <person name="Detter J.C."/>
            <person name="Dong Q."/>
            <person name="Dusheyko S."/>
            <person name="Eads B.D."/>
            <person name="Frohlich T."/>
            <person name="Geiler-Samerotte K.A."/>
            <person name="Gerlach D."/>
            <person name="Hatcher P."/>
            <person name="Jogdeo S."/>
            <person name="Krijgsveld J."/>
            <person name="Kriventseva E.V."/>
            <person name="Kultz D."/>
            <person name="Laforsch C."/>
            <person name="Lindquist E."/>
            <person name="Lopez J."/>
            <person name="Manak J.R."/>
            <person name="Muller J."/>
            <person name="Pangilinan J."/>
            <person name="Patwardhan R.P."/>
            <person name="Pitluck S."/>
            <person name="Pritham E.J."/>
            <person name="Rechtsteiner A."/>
            <person name="Rho M."/>
            <person name="Rogozin I.B."/>
            <person name="Sakarya O."/>
            <person name="Salamov A."/>
            <person name="Schaack S."/>
            <person name="Shapiro H."/>
            <person name="Shiga Y."/>
            <person name="Skalitzky C."/>
            <person name="Smith Z."/>
            <person name="Souvorov A."/>
            <person name="Sung W."/>
            <person name="Tang Z."/>
            <person name="Tsuchiya D."/>
            <person name="Tu H."/>
            <person name="Vos H."/>
            <person name="Wang M."/>
            <person name="Wolf Y.I."/>
            <person name="Yamagata H."/>
            <person name="Yamada T."/>
            <person name="Ye Y."/>
            <person name="Shaw J.R."/>
            <person name="Andrews J."/>
            <person name="Crease T.J."/>
            <person name="Tang H."/>
            <person name="Lucas S.M."/>
            <person name="Robertson H.M."/>
            <person name="Bork P."/>
            <person name="Koonin E.V."/>
            <person name="Zdobnov E.M."/>
            <person name="Grigoriev I.V."/>
            <person name="Lynch M."/>
            <person name="Boore J.L."/>
        </authorList>
    </citation>
    <scope>NUCLEOTIDE SEQUENCE [LARGE SCALE GENOMIC DNA]</scope>
</reference>
<sequence>MVVKGTIPFLAPELLRQMLSVENHQDTNEGQSGVRGHISNGIFSLGCVFYRFLTEDRHPFMEGLGETQTFAQSLTRSRLKPDKDERPQINKVKQEMNSHLNN</sequence>
<dbReference type="HOGENOM" id="CLU_2514946_0_0_1"/>
<organism evidence="3 4">
    <name type="scientific">Daphnia pulex</name>
    <name type="common">Water flea</name>
    <dbReference type="NCBI Taxonomy" id="6669"/>
    <lineage>
        <taxon>Eukaryota</taxon>
        <taxon>Metazoa</taxon>
        <taxon>Ecdysozoa</taxon>
        <taxon>Arthropoda</taxon>
        <taxon>Crustacea</taxon>
        <taxon>Branchiopoda</taxon>
        <taxon>Diplostraca</taxon>
        <taxon>Cladocera</taxon>
        <taxon>Anomopoda</taxon>
        <taxon>Daphniidae</taxon>
        <taxon>Daphnia</taxon>
    </lineage>
</organism>
<dbReference type="InterPro" id="IPR011009">
    <property type="entry name" value="Kinase-like_dom_sf"/>
</dbReference>
<dbReference type="KEGG" id="dpx:DAPPUDRAFT_318372"/>
<dbReference type="EMBL" id="GL732546">
    <property type="protein sequence ID" value="EFX80679.1"/>
    <property type="molecule type" value="Genomic_DNA"/>
</dbReference>
<name>E9GIL4_DAPPU</name>
<dbReference type="FunFam" id="1.10.510.10:FF:002446">
    <property type="match status" value="1"/>
</dbReference>
<evidence type="ECO:0000256" key="1">
    <source>
        <dbReference type="SAM" id="MobiDB-lite"/>
    </source>
</evidence>
<dbReference type="SUPFAM" id="SSF56112">
    <property type="entry name" value="Protein kinase-like (PK-like)"/>
    <property type="match status" value="1"/>
</dbReference>